<dbReference type="EMBL" id="QFWQ01000003">
    <property type="protein sequence ID" value="RCS30880.1"/>
    <property type="molecule type" value="Genomic_DNA"/>
</dbReference>
<dbReference type="Pfam" id="PF18856">
    <property type="entry name" value="baeRF_family12"/>
    <property type="match status" value="1"/>
</dbReference>
<accession>A0A368KG45</accession>
<dbReference type="RefSeq" id="WP_114340957.1">
    <property type="nucleotide sequence ID" value="NZ_QFWQ01000003.1"/>
</dbReference>
<comment type="caution">
    <text evidence="1">The sequence shown here is derived from an EMBL/GenBank/DDBJ whole genome shotgun (WGS) entry which is preliminary data.</text>
</comment>
<dbReference type="Proteomes" id="UP000252387">
    <property type="component" value="Unassembled WGS sequence"/>
</dbReference>
<evidence type="ECO:0000313" key="2">
    <source>
        <dbReference type="Proteomes" id="UP000252387"/>
    </source>
</evidence>
<dbReference type="InterPro" id="IPR041374">
    <property type="entry name" value="BaeRF_family12"/>
</dbReference>
<keyword evidence="2" id="KW-1185">Reference proteome</keyword>
<reference evidence="1 2" key="1">
    <citation type="submission" date="2018-05" db="EMBL/GenBank/DDBJ databases">
        <title>Draft genome sequence of Rhodanobacter denitrificans Yn1 isolated from gold copper mine.</title>
        <authorList>
            <person name="Yang N."/>
            <person name="Mazhar H.S."/>
            <person name="Rensing C."/>
        </authorList>
    </citation>
    <scope>NUCLEOTIDE SEQUENCE [LARGE SCALE GENOMIC DNA]</scope>
    <source>
        <strain evidence="1 2">Yn1</strain>
    </source>
</reference>
<gene>
    <name evidence="1" type="ORF">DEO45_03770</name>
</gene>
<proteinExistence type="predicted"/>
<protein>
    <submittedName>
        <fullName evidence="1">Host attachment protein</fullName>
    </submittedName>
</protein>
<dbReference type="AlphaFoldDB" id="A0A368KG45"/>
<organism evidence="1 2">
    <name type="scientific">Rhodanobacter denitrificans</name>
    <dbReference type="NCBI Taxonomy" id="666685"/>
    <lineage>
        <taxon>Bacteria</taxon>
        <taxon>Pseudomonadati</taxon>
        <taxon>Pseudomonadota</taxon>
        <taxon>Gammaproteobacteria</taxon>
        <taxon>Lysobacterales</taxon>
        <taxon>Rhodanobacteraceae</taxon>
        <taxon>Rhodanobacter</taxon>
    </lineage>
</organism>
<sequence length="134" mass="14721">MKKIPTGAWVVVADGTGARLLRNVGKGLHVSLEQVKLVGPKDLANDGPAGRQPPERSIAEIDEATFAKQLAQRLNAAALKNEYSHLVLAADPQTLGQMRPLLHEETTKRMVEELNKSLFHAPLQEIERALKATW</sequence>
<dbReference type="OrthoDB" id="9812459at2"/>
<name>A0A368KG45_9GAMM</name>
<evidence type="ECO:0000313" key="1">
    <source>
        <dbReference type="EMBL" id="RCS30880.1"/>
    </source>
</evidence>